<dbReference type="Proteomes" id="UP000425916">
    <property type="component" value="Chromosome"/>
</dbReference>
<dbReference type="CDD" id="cd06464">
    <property type="entry name" value="ACD_sHsps-like"/>
    <property type="match status" value="1"/>
</dbReference>
<dbReference type="InterPro" id="IPR031107">
    <property type="entry name" value="Small_HSP"/>
</dbReference>
<evidence type="ECO:0000256" key="1">
    <source>
        <dbReference type="PROSITE-ProRule" id="PRU00285"/>
    </source>
</evidence>
<feature type="domain" description="SHSP" evidence="4">
    <location>
        <begin position="20"/>
        <end position="135"/>
    </location>
</feature>
<evidence type="ECO:0000313" key="5">
    <source>
        <dbReference type="EMBL" id="QGP92554.1"/>
    </source>
</evidence>
<dbReference type="Pfam" id="PF00011">
    <property type="entry name" value="HSP20"/>
    <property type="match status" value="1"/>
</dbReference>
<organism evidence="5 6">
    <name type="scientific">Neomoorella glycerini</name>
    <dbReference type="NCBI Taxonomy" id="55779"/>
    <lineage>
        <taxon>Bacteria</taxon>
        <taxon>Bacillati</taxon>
        <taxon>Bacillota</taxon>
        <taxon>Clostridia</taxon>
        <taxon>Neomoorellales</taxon>
        <taxon>Neomoorellaceae</taxon>
        <taxon>Neomoorella</taxon>
    </lineage>
</organism>
<dbReference type="PANTHER" id="PTHR11527">
    <property type="entry name" value="HEAT-SHOCK PROTEIN 20 FAMILY MEMBER"/>
    <property type="match status" value="1"/>
</dbReference>
<evidence type="ECO:0000256" key="3">
    <source>
        <dbReference type="SAM" id="MobiDB-lite"/>
    </source>
</evidence>
<feature type="compositionally biased region" description="Polar residues" evidence="3">
    <location>
        <begin position="135"/>
        <end position="146"/>
    </location>
</feature>
<accession>A0A6I5ZRC6</accession>
<comment type="similarity">
    <text evidence="1 2">Belongs to the small heat shock protein (HSP20) family.</text>
</comment>
<feature type="region of interest" description="Disordered" evidence="3">
    <location>
        <begin position="135"/>
        <end position="154"/>
    </location>
</feature>
<gene>
    <name evidence="5" type="ORF">MGLY_19370</name>
</gene>
<keyword evidence="6" id="KW-1185">Reference proteome</keyword>
<proteinExistence type="inferred from homology"/>
<evidence type="ECO:0000256" key="2">
    <source>
        <dbReference type="RuleBase" id="RU003616"/>
    </source>
</evidence>
<evidence type="ECO:0000313" key="6">
    <source>
        <dbReference type="Proteomes" id="UP000425916"/>
    </source>
</evidence>
<evidence type="ECO:0000259" key="4">
    <source>
        <dbReference type="PROSITE" id="PS01031"/>
    </source>
</evidence>
<dbReference type="InterPro" id="IPR002068">
    <property type="entry name" value="A-crystallin/Hsp20_dom"/>
</dbReference>
<sequence length="154" mass="17028">MLQPQNWSVPAMTPRGWTAAPADVLVPPVDVLESNNDLIYIFAIPGARPEDVRVEVRQQALEIEGHASLPDGGQYVYRYQEWPAGRFYRFLPLPPEIDAEQAAASFNQGLLTVRFPKTARGRQIVINVQAPVEQQGQEKTAVSQPGSPGRTPLI</sequence>
<dbReference type="OrthoDB" id="9811615at2"/>
<protein>
    <submittedName>
        <fullName evidence="5">Hsp20/alpha crystallin family protein</fullName>
    </submittedName>
</protein>
<dbReference type="PROSITE" id="PS01031">
    <property type="entry name" value="SHSP"/>
    <property type="match status" value="1"/>
</dbReference>
<dbReference type="InterPro" id="IPR008978">
    <property type="entry name" value="HSP20-like_chaperone"/>
</dbReference>
<name>A0A6I5ZRC6_9FIRM</name>
<dbReference type="RefSeq" id="WP_156273365.1">
    <property type="nucleotide sequence ID" value="NZ_CP046244.1"/>
</dbReference>
<reference evidence="5 6" key="1">
    <citation type="submission" date="2019-11" db="EMBL/GenBank/DDBJ databases">
        <title>Genome sequence of Moorella glycerini DSM11254.</title>
        <authorList>
            <person name="Poehlein A."/>
            <person name="Boeer T."/>
            <person name="Daniel R."/>
        </authorList>
    </citation>
    <scope>NUCLEOTIDE SEQUENCE [LARGE SCALE GENOMIC DNA]</scope>
    <source>
        <strain evidence="5 6">DSM 11254</strain>
    </source>
</reference>
<dbReference type="SUPFAM" id="SSF49764">
    <property type="entry name" value="HSP20-like chaperones"/>
    <property type="match status" value="1"/>
</dbReference>
<dbReference type="EMBL" id="CP046244">
    <property type="protein sequence ID" value="QGP92554.1"/>
    <property type="molecule type" value="Genomic_DNA"/>
</dbReference>
<dbReference type="Gene3D" id="2.60.40.790">
    <property type="match status" value="1"/>
</dbReference>
<dbReference type="AlphaFoldDB" id="A0A6I5ZRC6"/>